<accession>A0A813G3F7</accession>
<evidence type="ECO:0000313" key="2">
    <source>
        <dbReference type="EMBL" id="CAE8619574.1"/>
    </source>
</evidence>
<name>A0A813G3F7_POLGL</name>
<proteinExistence type="predicted"/>
<feature type="region of interest" description="Disordered" evidence="1">
    <location>
        <begin position="310"/>
        <end position="337"/>
    </location>
</feature>
<feature type="compositionally biased region" description="Basic and acidic residues" evidence="1">
    <location>
        <begin position="126"/>
        <end position="156"/>
    </location>
</feature>
<feature type="compositionally biased region" description="Polar residues" evidence="1">
    <location>
        <begin position="378"/>
        <end position="389"/>
    </location>
</feature>
<evidence type="ECO:0000256" key="1">
    <source>
        <dbReference type="SAM" id="MobiDB-lite"/>
    </source>
</evidence>
<reference evidence="2" key="1">
    <citation type="submission" date="2021-02" db="EMBL/GenBank/DDBJ databases">
        <authorList>
            <person name="Dougan E. K."/>
            <person name="Rhodes N."/>
            <person name="Thang M."/>
            <person name="Chan C."/>
        </authorList>
    </citation>
    <scope>NUCLEOTIDE SEQUENCE</scope>
</reference>
<feature type="compositionally biased region" description="Polar residues" evidence="1">
    <location>
        <begin position="321"/>
        <end position="335"/>
    </location>
</feature>
<feature type="compositionally biased region" description="Basic and acidic residues" evidence="1">
    <location>
        <begin position="27"/>
        <end position="36"/>
    </location>
</feature>
<gene>
    <name evidence="2" type="ORF">PGLA1383_LOCUS37160</name>
</gene>
<feature type="compositionally biased region" description="Low complexity" evidence="1">
    <location>
        <begin position="181"/>
        <end position="196"/>
    </location>
</feature>
<feature type="region of interest" description="Disordered" evidence="1">
    <location>
        <begin position="354"/>
        <end position="389"/>
    </location>
</feature>
<feature type="compositionally biased region" description="Low complexity" evidence="1">
    <location>
        <begin position="68"/>
        <end position="104"/>
    </location>
</feature>
<dbReference type="EMBL" id="CAJNNV010027173">
    <property type="protein sequence ID" value="CAE8619574.1"/>
    <property type="molecule type" value="Genomic_DNA"/>
</dbReference>
<dbReference type="Proteomes" id="UP000654075">
    <property type="component" value="Unassembled WGS sequence"/>
</dbReference>
<feature type="region of interest" description="Disordered" evidence="1">
    <location>
        <begin position="1"/>
        <end position="223"/>
    </location>
</feature>
<comment type="caution">
    <text evidence="2">The sequence shown here is derived from an EMBL/GenBank/DDBJ whole genome shotgun (WGS) entry which is preliminary data.</text>
</comment>
<organism evidence="2 3">
    <name type="scientific">Polarella glacialis</name>
    <name type="common">Dinoflagellate</name>
    <dbReference type="NCBI Taxonomy" id="89957"/>
    <lineage>
        <taxon>Eukaryota</taxon>
        <taxon>Sar</taxon>
        <taxon>Alveolata</taxon>
        <taxon>Dinophyceae</taxon>
        <taxon>Suessiales</taxon>
        <taxon>Suessiaceae</taxon>
        <taxon>Polarella</taxon>
    </lineage>
</organism>
<dbReference type="AlphaFoldDB" id="A0A813G3F7"/>
<dbReference type="OrthoDB" id="435200at2759"/>
<protein>
    <submittedName>
        <fullName evidence="2">Uncharacterized protein</fullName>
    </submittedName>
</protein>
<evidence type="ECO:0000313" key="3">
    <source>
        <dbReference type="Proteomes" id="UP000654075"/>
    </source>
</evidence>
<feature type="compositionally biased region" description="Polar residues" evidence="1">
    <location>
        <begin position="197"/>
        <end position="208"/>
    </location>
</feature>
<keyword evidence="3" id="KW-1185">Reference proteome</keyword>
<sequence length="453" mass="48108">MAAGTSSDEDEDVSDGGNASDWEDEHWDNIEKESMRALDAQLASLGQGPGESGPGDKVRTPSSKVRAKGGSKVVASASSSSHAVASEQDLVSASVSPAVHSPSPGESSASNRGPALQDFLPGPPPARERDELSEDARRLKETCILDPYRPEDHVLTSEEMWGGLSSGDEGEEGDDERKVTQAEQEAAQAEQEAAQESYRSTYRSTLDSGTRHPGSSAGAVDASDMSNAWSSSAWNVPSEPREGLSCGIVGAETSLGTIRSAQKEPPLRVPCPRPADFYLDPLVDAGKLLEEACAREPYRQEDHFLTAAEMWGGSSGSDSGRQQQPLGSSPQNRAQQAWVAEDQPLTAEEMWGGVSDDEAENAPAQSSHLSAPADHGVSRQTGLAANSVSRSKAERLHRILAGHRAATELADLNFEELSAVADDCLRAVDTLRWVLDRQRGLAVRSETNGLSAP</sequence>